<dbReference type="InterPro" id="IPR036388">
    <property type="entry name" value="WH-like_DNA-bd_sf"/>
</dbReference>
<dbReference type="EMBL" id="NOXS01000034">
    <property type="protein sequence ID" value="OYQ17522.1"/>
    <property type="molecule type" value="Genomic_DNA"/>
</dbReference>
<evidence type="ECO:0000256" key="4">
    <source>
        <dbReference type="ARBA" id="ARBA00023163"/>
    </source>
</evidence>
<dbReference type="Gene3D" id="1.10.10.10">
    <property type="entry name" value="Winged helix-like DNA-binding domain superfamily/Winged helix DNA-binding domain"/>
    <property type="match status" value="1"/>
</dbReference>
<sequence>MNLNDARLLIEIARRGSFAEVARDRGVDPSWVSRMVAGIEQALGFRLFQRTTRRVALTEAGEIYLRRIQLIAEELDQARDDALAVTRGPVGILRMTATVAFGQTVLVPLIPQFRNVYPGVALDLLLTDATVNLVSDRIDLAIRHGPSVTGDMVVTKLRTTRYRVCASPTYLAQAGAPTHPQELAHRPCLRFALPGFRSRWLFREATAGPVIEVEVGGDITVSGGLALHSLALAGEGPALLADWLIEADIAAGRLIDLFPGWQVTATSFETAVWLLYPSRSFLPRKVRAMIDFLKASVEGGA</sequence>
<protein>
    <submittedName>
        <fullName evidence="6">LysR family transcriptional regulator</fullName>
    </submittedName>
</protein>
<dbReference type="PROSITE" id="PS50931">
    <property type="entry name" value="HTH_LYSR"/>
    <property type="match status" value="1"/>
</dbReference>
<dbReference type="InterPro" id="IPR005119">
    <property type="entry name" value="LysR_subst-bd"/>
</dbReference>
<dbReference type="RefSeq" id="WP_094410179.1">
    <property type="nucleotide sequence ID" value="NZ_BMJZ01000005.1"/>
</dbReference>
<dbReference type="AlphaFoldDB" id="A0A255XKV8"/>
<dbReference type="PANTHER" id="PTHR30537:SF5">
    <property type="entry name" value="HTH-TYPE TRANSCRIPTIONAL ACTIVATOR TTDR-RELATED"/>
    <property type="match status" value="1"/>
</dbReference>
<dbReference type="Gene3D" id="3.40.190.290">
    <property type="match status" value="1"/>
</dbReference>
<comment type="caution">
    <text evidence="6">The sequence shown here is derived from an EMBL/GenBank/DDBJ whole genome shotgun (WGS) entry which is preliminary data.</text>
</comment>
<organism evidence="6 7">
    <name type="scientific">Elstera cyanobacteriorum</name>
    <dbReference type="NCBI Taxonomy" id="2022747"/>
    <lineage>
        <taxon>Bacteria</taxon>
        <taxon>Pseudomonadati</taxon>
        <taxon>Pseudomonadota</taxon>
        <taxon>Alphaproteobacteria</taxon>
        <taxon>Rhodospirillales</taxon>
        <taxon>Rhodospirillaceae</taxon>
        <taxon>Elstera</taxon>
    </lineage>
</organism>
<evidence type="ECO:0000256" key="2">
    <source>
        <dbReference type="ARBA" id="ARBA00023015"/>
    </source>
</evidence>
<dbReference type="Pfam" id="PF03466">
    <property type="entry name" value="LysR_substrate"/>
    <property type="match status" value="1"/>
</dbReference>
<keyword evidence="4" id="KW-0804">Transcription</keyword>
<keyword evidence="7" id="KW-1185">Reference proteome</keyword>
<keyword evidence="2" id="KW-0805">Transcription regulation</keyword>
<dbReference type="GO" id="GO:0003700">
    <property type="term" value="F:DNA-binding transcription factor activity"/>
    <property type="evidence" value="ECO:0007669"/>
    <property type="project" value="InterPro"/>
</dbReference>
<evidence type="ECO:0000313" key="7">
    <source>
        <dbReference type="Proteomes" id="UP000216361"/>
    </source>
</evidence>
<accession>A0A255XKV8</accession>
<dbReference type="InterPro" id="IPR058163">
    <property type="entry name" value="LysR-type_TF_proteobact-type"/>
</dbReference>
<dbReference type="SUPFAM" id="SSF53850">
    <property type="entry name" value="Periplasmic binding protein-like II"/>
    <property type="match status" value="1"/>
</dbReference>
<dbReference type="FunFam" id="1.10.10.10:FF:000001">
    <property type="entry name" value="LysR family transcriptional regulator"/>
    <property type="match status" value="1"/>
</dbReference>
<evidence type="ECO:0000259" key="5">
    <source>
        <dbReference type="PROSITE" id="PS50931"/>
    </source>
</evidence>
<dbReference type="InterPro" id="IPR036390">
    <property type="entry name" value="WH_DNA-bd_sf"/>
</dbReference>
<feature type="domain" description="HTH lysR-type" evidence="5">
    <location>
        <begin position="1"/>
        <end position="58"/>
    </location>
</feature>
<evidence type="ECO:0000313" key="6">
    <source>
        <dbReference type="EMBL" id="OYQ17522.1"/>
    </source>
</evidence>
<dbReference type="OrthoDB" id="9812435at2"/>
<gene>
    <name evidence="6" type="ORF">CHR90_16395</name>
</gene>
<dbReference type="SUPFAM" id="SSF46785">
    <property type="entry name" value="Winged helix' DNA-binding domain"/>
    <property type="match status" value="1"/>
</dbReference>
<dbReference type="GO" id="GO:0003677">
    <property type="term" value="F:DNA binding"/>
    <property type="evidence" value="ECO:0007669"/>
    <property type="project" value="UniProtKB-KW"/>
</dbReference>
<evidence type="ECO:0000256" key="3">
    <source>
        <dbReference type="ARBA" id="ARBA00023125"/>
    </source>
</evidence>
<dbReference type="Pfam" id="PF00126">
    <property type="entry name" value="HTH_1"/>
    <property type="match status" value="1"/>
</dbReference>
<name>A0A255XKV8_9PROT</name>
<dbReference type="Proteomes" id="UP000216361">
    <property type="component" value="Unassembled WGS sequence"/>
</dbReference>
<dbReference type="InterPro" id="IPR000847">
    <property type="entry name" value="LysR_HTH_N"/>
</dbReference>
<reference evidence="6 7" key="1">
    <citation type="submission" date="2017-07" db="EMBL/GenBank/DDBJ databases">
        <title>Elstera cyanobacteriorum sp. nov., a novel bacterium isolated from cyanobacterial aggregates in a eutrophic lake.</title>
        <authorList>
            <person name="Cai H."/>
        </authorList>
    </citation>
    <scope>NUCLEOTIDE SEQUENCE [LARGE SCALE GENOMIC DNA]</scope>
    <source>
        <strain evidence="6 7">TH019</strain>
    </source>
</reference>
<dbReference type="CDD" id="cd08422">
    <property type="entry name" value="PBP2_CrgA_like"/>
    <property type="match status" value="1"/>
</dbReference>
<proteinExistence type="inferred from homology"/>
<dbReference type="PANTHER" id="PTHR30537">
    <property type="entry name" value="HTH-TYPE TRANSCRIPTIONAL REGULATOR"/>
    <property type="match status" value="1"/>
</dbReference>
<comment type="similarity">
    <text evidence="1">Belongs to the LysR transcriptional regulatory family.</text>
</comment>
<evidence type="ECO:0000256" key="1">
    <source>
        <dbReference type="ARBA" id="ARBA00009437"/>
    </source>
</evidence>
<keyword evidence="3" id="KW-0238">DNA-binding</keyword>